<dbReference type="GeneID" id="63814643"/>
<dbReference type="EMBL" id="MSFN02000008">
    <property type="protein sequence ID" value="PTU18150.1"/>
    <property type="molecule type" value="Genomic_DNA"/>
</dbReference>
<sequence length="130" mass="14461">MAAFEKLAGIFKRPKQKEPAHRDPGASSPRKHPEHGKPDEDSDRNACGALSEIGAPEPCECPAEESPKITRRASLDQRLSHCTEPGEHHQGDLYRALSEVATPSPIRRQTEDELACHPSLDEHFRSMSHH</sequence>
<comment type="caution">
    <text evidence="2">The sequence shown here is derived from an EMBL/GenBank/DDBJ whole genome shotgun (WGS) entry which is preliminary data.</text>
</comment>
<evidence type="ECO:0000256" key="1">
    <source>
        <dbReference type="SAM" id="MobiDB-lite"/>
    </source>
</evidence>
<accession>A0A2T5LPE0</accession>
<dbReference type="Proteomes" id="UP000244073">
    <property type="component" value="Unassembled WGS sequence"/>
</dbReference>
<protein>
    <submittedName>
        <fullName evidence="2">Uncharacterized protein</fullName>
    </submittedName>
</protein>
<dbReference type="RefSeq" id="XP_040749542.1">
    <property type="nucleotide sequence ID" value="XM_040897761.1"/>
</dbReference>
<evidence type="ECO:0000313" key="2">
    <source>
        <dbReference type="EMBL" id="PTU18150.1"/>
    </source>
</evidence>
<feature type="region of interest" description="Disordered" evidence="1">
    <location>
        <begin position="1"/>
        <end position="65"/>
    </location>
</feature>
<name>A0A2T5LPE0_9EURO</name>
<dbReference type="VEuPathDB" id="FungiDB:P175DRAFT_0504049"/>
<dbReference type="AlphaFoldDB" id="A0A2T5LPE0"/>
<evidence type="ECO:0000313" key="3">
    <source>
        <dbReference type="Proteomes" id="UP000244073"/>
    </source>
</evidence>
<gene>
    <name evidence="2" type="ORF">P175DRAFT_0504049</name>
</gene>
<reference evidence="2 3" key="1">
    <citation type="journal article" date="2018" name="Proc. Natl. Acad. Sci. U.S.A.">
        <title>Linking secondary metabolites to gene clusters through genome sequencing of six diverse Aspergillus species.</title>
        <authorList>
            <person name="Kaerboelling I."/>
            <person name="Vesth T.C."/>
            <person name="Frisvad J.C."/>
            <person name="Nybo J.L."/>
            <person name="Theobald S."/>
            <person name="Kuo A."/>
            <person name="Bowyer P."/>
            <person name="Matsuda Y."/>
            <person name="Mondo S."/>
            <person name="Lyhne E.K."/>
            <person name="Kogle M.E."/>
            <person name="Clum A."/>
            <person name="Lipzen A."/>
            <person name="Salamov A."/>
            <person name="Ngan C.Y."/>
            <person name="Daum C."/>
            <person name="Chiniquy J."/>
            <person name="Barry K."/>
            <person name="LaButti K."/>
            <person name="Haridas S."/>
            <person name="Simmons B.A."/>
            <person name="Magnuson J.K."/>
            <person name="Mortensen U.H."/>
            <person name="Larsen T.O."/>
            <person name="Grigoriev I.V."/>
            <person name="Baker S.E."/>
            <person name="Andersen M.R."/>
        </authorList>
    </citation>
    <scope>NUCLEOTIDE SEQUENCE [LARGE SCALE GENOMIC DNA]</scope>
    <source>
        <strain evidence="2 3">IBT 24754</strain>
    </source>
</reference>
<proteinExistence type="predicted"/>
<organism evidence="2 3">
    <name type="scientific">Aspergillus ochraceoroseus IBT 24754</name>
    <dbReference type="NCBI Taxonomy" id="1392256"/>
    <lineage>
        <taxon>Eukaryota</taxon>
        <taxon>Fungi</taxon>
        <taxon>Dikarya</taxon>
        <taxon>Ascomycota</taxon>
        <taxon>Pezizomycotina</taxon>
        <taxon>Eurotiomycetes</taxon>
        <taxon>Eurotiomycetidae</taxon>
        <taxon>Eurotiales</taxon>
        <taxon>Aspergillaceae</taxon>
        <taxon>Aspergillus</taxon>
        <taxon>Aspergillus subgen. Nidulantes</taxon>
    </lineage>
</organism>